<comment type="caution">
    <text evidence="1">The sequence shown here is derived from an EMBL/GenBank/DDBJ whole genome shotgun (WGS) entry which is preliminary data.</text>
</comment>
<proteinExistence type="predicted"/>
<keyword evidence="2" id="KW-1185">Reference proteome</keyword>
<protein>
    <submittedName>
        <fullName evidence="1">Uncharacterized protein</fullName>
    </submittedName>
</protein>
<sequence>MREAVKNQHHPLYLEKREKKNDDESGCTWEANIEKYPNLQNKTLPWFVGCAKKANVIQTKMVFKCDPNRNGVPALWRVEYNLDGSAQLPEEGDELKAMFKIIEKHHPPNTAIVNVHQKHHPPNTAIVNVHRSTNAIIDYGVYCECDPLNFEETVQRPGQLPGATLLENVANMKIAEEEKACQD</sequence>
<evidence type="ECO:0000313" key="2">
    <source>
        <dbReference type="Proteomes" id="UP001458880"/>
    </source>
</evidence>
<evidence type="ECO:0000313" key="1">
    <source>
        <dbReference type="EMBL" id="KAK9722785.1"/>
    </source>
</evidence>
<dbReference type="EMBL" id="JASPKY010000185">
    <property type="protein sequence ID" value="KAK9722785.1"/>
    <property type="molecule type" value="Genomic_DNA"/>
</dbReference>
<reference evidence="1 2" key="1">
    <citation type="journal article" date="2024" name="BMC Genomics">
        <title>De novo assembly and annotation of Popillia japonica's genome with initial clues to its potential as an invasive pest.</title>
        <authorList>
            <person name="Cucini C."/>
            <person name="Boschi S."/>
            <person name="Funari R."/>
            <person name="Cardaioli E."/>
            <person name="Iannotti N."/>
            <person name="Marturano G."/>
            <person name="Paoli F."/>
            <person name="Bruttini M."/>
            <person name="Carapelli A."/>
            <person name="Frati F."/>
            <person name="Nardi F."/>
        </authorList>
    </citation>
    <scope>NUCLEOTIDE SEQUENCE [LARGE SCALE GENOMIC DNA]</scope>
    <source>
        <strain evidence="1">DMR45628</strain>
    </source>
</reference>
<organism evidence="1 2">
    <name type="scientific">Popillia japonica</name>
    <name type="common">Japanese beetle</name>
    <dbReference type="NCBI Taxonomy" id="7064"/>
    <lineage>
        <taxon>Eukaryota</taxon>
        <taxon>Metazoa</taxon>
        <taxon>Ecdysozoa</taxon>
        <taxon>Arthropoda</taxon>
        <taxon>Hexapoda</taxon>
        <taxon>Insecta</taxon>
        <taxon>Pterygota</taxon>
        <taxon>Neoptera</taxon>
        <taxon>Endopterygota</taxon>
        <taxon>Coleoptera</taxon>
        <taxon>Polyphaga</taxon>
        <taxon>Scarabaeiformia</taxon>
        <taxon>Scarabaeidae</taxon>
        <taxon>Rutelinae</taxon>
        <taxon>Popillia</taxon>
    </lineage>
</organism>
<name>A0AAW1KR98_POPJA</name>
<dbReference type="Proteomes" id="UP001458880">
    <property type="component" value="Unassembled WGS sequence"/>
</dbReference>
<accession>A0AAW1KR98</accession>
<gene>
    <name evidence="1" type="ORF">QE152_g19523</name>
</gene>
<dbReference type="AlphaFoldDB" id="A0AAW1KR98"/>